<feature type="transmembrane region" description="Helical" evidence="1">
    <location>
        <begin position="12"/>
        <end position="31"/>
    </location>
</feature>
<dbReference type="Proteomes" id="UP001595868">
    <property type="component" value="Unassembled WGS sequence"/>
</dbReference>
<keyword evidence="1" id="KW-0812">Transmembrane</keyword>
<keyword evidence="3" id="KW-1185">Reference proteome</keyword>
<name>A0ABV8KP92_9ACTN</name>
<keyword evidence="1" id="KW-1133">Transmembrane helix</keyword>
<keyword evidence="1" id="KW-0472">Membrane</keyword>
<reference evidence="3" key="1">
    <citation type="journal article" date="2019" name="Int. J. Syst. Evol. Microbiol.">
        <title>The Global Catalogue of Microorganisms (GCM) 10K type strain sequencing project: providing services to taxonomists for standard genome sequencing and annotation.</title>
        <authorList>
            <consortium name="The Broad Institute Genomics Platform"/>
            <consortium name="The Broad Institute Genome Sequencing Center for Infectious Disease"/>
            <person name="Wu L."/>
            <person name="Ma J."/>
        </authorList>
    </citation>
    <scope>NUCLEOTIDE SEQUENCE [LARGE SCALE GENOMIC DNA]</scope>
    <source>
        <strain evidence="3">2902at01</strain>
    </source>
</reference>
<gene>
    <name evidence="2" type="ORF">ACFOX0_17675</name>
</gene>
<proteinExistence type="predicted"/>
<protein>
    <submittedName>
        <fullName evidence="2">Uncharacterized protein</fullName>
    </submittedName>
</protein>
<evidence type="ECO:0000313" key="3">
    <source>
        <dbReference type="Proteomes" id="UP001595868"/>
    </source>
</evidence>
<comment type="caution">
    <text evidence="2">The sequence shown here is derived from an EMBL/GenBank/DDBJ whole genome shotgun (WGS) entry which is preliminary data.</text>
</comment>
<dbReference type="RefSeq" id="WP_377547064.1">
    <property type="nucleotide sequence ID" value="NZ_JBHSBN010000011.1"/>
</dbReference>
<dbReference type="EMBL" id="JBHSBN010000011">
    <property type="protein sequence ID" value="MFC4107747.1"/>
    <property type="molecule type" value="Genomic_DNA"/>
</dbReference>
<evidence type="ECO:0000313" key="2">
    <source>
        <dbReference type="EMBL" id="MFC4107747.1"/>
    </source>
</evidence>
<sequence length="107" mass="11049">MMRQAGTCKTVTVLVGVAVLAVLISAGLALIDEQLSGRAWALFAVGFGFGLIGLAANSRRAERNLATAVASAPRNEYYRGYGCGAEDALNTAPLDSVNGATDDLSRS</sequence>
<accession>A0ABV8KP92</accession>
<organism evidence="2 3">
    <name type="scientific">Micromonospora zhanjiangensis</name>
    <dbReference type="NCBI Taxonomy" id="1522057"/>
    <lineage>
        <taxon>Bacteria</taxon>
        <taxon>Bacillati</taxon>
        <taxon>Actinomycetota</taxon>
        <taxon>Actinomycetes</taxon>
        <taxon>Micromonosporales</taxon>
        <taxon>Micromonosporaceae</taxon>
        <taxon>Micromonospora</taxon>
    </lineage>
</organism>
<feature type="transmembrane region" description="Helical" evidence="1">
    <location>
        <begin position="37"/>
        <end position="56"/>
    </location>
</feature>
<evidence type="ECO:0000256" key="1">
    <source>
        <dbReference type="SAM" id="Phobius"/>
    </source>
</evidence>